<dbReference type="AlphaFoldDB" id="B2UCR2"/>
<proteinExistence type="predicted"/>
<gene>
    <name evidence="1" type="ordered locus">Rpic_1575</name>
</gene>
<organism evidence="1">
    <name type="scientific">Ralstonia pickettii (strain 12J)</name>
    <dbReference type="NCBI Taxonomy" id="402626"/>
    <lineage>
        <taxon>Bacteria</taxon>
        <taxon>Pseudomonadati</taxon>
        <taxon>Pseudomonadota</taxon>
        <taxon>Betaproteobacteria</taxon>
        <taxon>Burkholderiales</taxon>
        <taxon>Burkholderiaceae</taxon>
        <taxon>Ralstonia</taxon>
    </lineage>
</organism>
<evidence type="ECO:0000313" key="1">
    <source>
        <dbReference type="EMBL" id="ACD26714.1"/>
    </source>
</evidence>
<protein>
    <submittedName>
        <fullName evidence="1">Uncharacterized protein</fullName>
    </submittedName>
</protein>
<dbReference type="Pfam" id="PF20293">
    <property type="entry name" value="MC6"/>
    <property type="match status" value="1"/>
</dbReference>
<reference evidence="1" key="1">
    <citation type="submission" date="2008-05" db="EMBL/GenBank/DDBJ databases">
        <title>Complete sequence of chromosome1 of Ralstonia pickettii 12J.</title>
        <authorList>
            <consortium name="US DOE Joint Genome Institute"/>
            <person name="Lucas S."/>
            <person name="Copeland A."/>
            <person name="Lapidus A."/>
            <person name="Glavina del Rio T."/>
            <person name="Dalin E."/>
            <person name="Tice H."/>
            <person name="Bruce D."/>
            <person name="Goodwin L."/>
            <person name="Pitluck S."/>
            <person name="Meincke L."/>
            <person name="Brettin T."/>
            <person name="Detter J.C."/>
            <person name="Han C."/>
            <person name="Kuske C.R."/>
            <person name="Schmutz J."/>
            <person name="Larimer F."/>
            <person name="Land M."/>
            <person name="Hauser L."/>
            <person name="Kyrpides N."/>
            <person name="Mikhailova N."/>
            <person name="Marsh T."/>
            <person name="Richardson P."/>
        </authorList>
    </citation>
    <scope>NUCLEOTIDE SEQUENCE</scope>
    <source>
        <strain evidence="1">12J</strain>
    </source>
</reference>
<name>B2UCR2_RALPJ</name>
<sequence>MLLPENIHPHHSLFFNGSIILKALKGTGETSMLDLFAETRKLREIQMPIFTLSLDWLFLAELVNFNDRGNIEPCF</sequence>
<dbReference type="EMBL" id="CP001068">
    <property type="protein sequence ID" value="ACD26714.1"/>
    <property type="molecule type" value="Genomic_DNA"/>
</dbReference>
<dbReference type="HOGENOM" id="CLU_183600_0_1_4"/>
<accession>B2UCR2</accession>
<dbReference type="STRING" id="402626.Rpic_1575"/>
<dbReference type="InterPro" id="IPR046897">
    <property type="entry name" value="ABC-3C_MC6"/>
</dbReference>
<dbReference type="KEGG" id="rpi:Rpic_1575"/>
<dbReference type="eggNOG" id="ENOG5032YMM">
    <property type="taxonomic scope" value="Bacteria"/>
</dbReference>